<dbReference type="AlphaFoldDB" id="A0A9W4IHL2"/>
<gene>
    <name evidence="1" type="ORF">PSALAMII_LOCUS1388</name>
</gene>
<dbReference type="Proteomes" id="UP001152649">
    <property type="component" value="Unassembled WGS sequence"/>
</dbReference>
<protein>
    <submittedName>
        <fullName evidence="1">Uncharacterized protein</fullName>
    </submittedName>
</protein>
<comment type="caution">
    <text evidence="1">The sequence shown here is derived from an EMBL/GenBank/DDBJ whole genome shotgun (WGS) entry which is preliminary data.</text>
</comment>
<keyword evidence="2" id="KW-1185">Reference proteome</keyword>
<reference evidence="1" key="1">
    <citation type="submission" date="2021-07" db="EMBL/GenBank/DDBJ databases">
        <authorList>
            <person name="Branca A.L. A."/>
        </authorList>
    </citation>
    <scope>NUCLEOTIDE SEQUENCE</scope>
</reference>
<name>A0A9W4IHL2_9EURO</name>
<dbReference type="EMBL" id="CAJVPG010000044">
    <property type="protein sequence ID" value="CAG8280051.1"/>
    <property type="molecule type" value="Genomic_DNA"/>
</dbReference>
<sequence length="292" mass="33117">MSTARGLRRVICRFLDGKIDVEELARMVDNSTTTSLPVTVLSLSDVQKMFNLTKILDTEFDTVAPVALPADLKQYLEWTDDAHGPSWGEASIRLKLNLLLVRAHRLVTSSLQNSARPINIQRERMWAFRPVEWMRRIHSLSGRPDYAIWYGDEVDIDLNVVIIEAKRPSASSLGVPQALAYMGKSCVHRQRKDLGKSDTTVYGIATDVETFHLLKLDNESRWSVKSVSVVDNKFEEVFGVLIHLMQKAASMPPTTSKRTSRRTQEWSTDSDLIFDHNPEGDVDLDDEMVLMN</sequence>
<accession>A0A9W4IHL2</accession>
<dbReference type="OrthoDB" id="674604at2759"/>
<evidence type="ECO:0000313" key="1">
    <source>
        <dbReference type="EMBL" id="CAG8280051.1"/>
    </source>
</evidence>
<proteinExistence type="predicted"/>
<evidence type="ECO:0000313" key="2">
    <source>
        <dbReference type="Proteomes" id="UP001152649"/>
    </source>
</evidence>
<organism evidence="1 2">
    <name type="scientific">Penicillium salamii</name>
    <dbReference type="NCBI Taxonomy" id="1612424"/>
    <lineage>
        <taxon>Eukaryota</taxon>
        <taxon>Fungi</taxon>
        <taxon>Dikarya</taxon>
        <taxon>Ascomycota</taxon>
        <taxon>Pezizomycotina</taxon>
        <taxon>Eurotiomycetes</taxon>
        <taxon>Eurotiomycetidae</taxon>
        <taxon>Eurotiales</taxon>
        <taxon>Aspergillaceae</taxon>
        <taxon>Penicillium</taxon>
    </lineage>
</organism>